<feature type="domain" description="KASH" evidence="11">
    <location>
        <begin position="952"/>
        <end position="1010"/>
    </location>
</feature>
<accession>A0A8D0ZQ12</accession>
<reference evidence="12" key="1">
    <citation type="submission" date="2025-08" db="UniProtKB">
        <authorList>
            <consortium name="Ensembl"/>
        </authorList>
    </citation>
    <scope>IDENTIFICATION</scope>
</reference>
<dbReference type="FunFam" id="1.20.58.60:FF:000447">
    <property type="entry name" value="Spectrin repeat containing nuclear envelope family member 3"/>
    <property type="match status" value="1"/>
</dbReference>
<evidence type="ECO:0000313" key="13">
    <source>
        <dbReference type="Proteomes" id="UP000694720"/>
    </source>
</evidence>
<evidence type="ECO:0000256" key="10">
    <source>
        <dbReference type="SAM" id="Phobius"/>
    </source>
</evidence>
<dbReference type="Proteomes" id="UP000694720">
    <property type="component" value="Unplaced"/>
</dbReference>
<keyword evidence="6" id="KW-0539">Nucleus</keyword>
<sequence length="1010" mass="115122">MVMVVEPAAWAEVLSVQGGGAGFMGVAEAAPAGAMTQQPQEGFDRSVEDAREWMKAVQERLQVNDNTQGPREALEARLQETEKICQLEPEGRVKVDVVLRAAEALLARCHEDQKPQILARLRDVKAQWEETVTYMTHCHSRIEWVWLHWSEYLLARDEFYRWFQKMTVALEPPVELQLGLKEKQWQLSHAQVLLHNVDNQAVLLDRLLEEAASLLNRIGDPSVDEDAQKRMKAEYDAVKAKAQDRVHLLERVTQEHAHFQASVDEFQLWLKAVVERVSSCVGHKSQLSTKDRLSALQDIASDFPRGKESLKRLEEQAVGVIQNTSPLGAEKITKELEEMRNVLEKLRVLQEEEERRLQGLLKSNGACEQQRRQLEAELAEFRKDLQRLAEEDLEPETKASTEDELVARWRLYSVTRAALAAEEPRVDRLQAQLKKLIAFPQDPQPLSDSVVATIQEFQRLKAKTSRLCNAADVQLWQRLQRPLQDLQLWRALAQRLLDVTASLPDPPSIHTFLPQIEAALAESSRLKEQLTILQLKKDLLGGVFGQERAAVLLEQVATSVRDRDLLHNRLLQRKSKLQSSLAQHKDFGAAFEPLQKKLLDLRIRIQAENGLQRDLPGKQAQLSRLQGLQEEGLDLGAQVEATRSLIQDNPNHQHKMDQLSADYQALHRSLEDLVDRCQQSVREHCTFSHQLLELRHWLAVLTQKLEAHRGYLGPWDAQSREAEAERLLAELPEKEAQLPLIEALGRLVMEKSSPEGAAMVQEELAELAESCRALRLLEESLQSLVRNQQLQRTEVDSGKKMIFTNNIPKTGFLITPTDLISRHHRRARPLLREGEGSHEDFSQLLRNFELWLQVENSKLVRIIAMKAATAEDLRTRETKLQELEARVPEGQHLFENLLRLGPARGSLDELEDLRYRWMLYKSKLKDSSLLLTGSSPGEPTGFQKTPRGRGLGAFCRKVCCVALPLQLLLLLLLLLLFLLPVGEEHRSCSLANNFARSFRFMLRYNGPPPT</sequence>
<evidence type="ECO:0000256" key="7">
    <source>
        <dbReference type="ARBA" id="ARBA00046312"/>
    </source>
</evidence>
<dbReference type="InterPro" id="IPR057933">
    <property type="entry name" value="SYNE3_dom"/>
</dbReference>
<proteinExistence type="inferred from homology"/>
<feature type="transmembrane region" description="Helical" evidence="10">
    <location>
        <begin position="961"/>
        <end position="979"/>
    </location>
</feature>
<dbReference type="GO" id="GO:0005640">
    <property type="term" value="C:nuclear outer membrane"/>
    <property type="evidence" value="ECO:0007669"/>
    <property type="project" value="UniProtKB-SubCell"/>
</dbReference>
<dbReference type="PANTHER" id="PTHR47535:SF2">
    <property type="entry name" value="NESPRIN-3"/>
    <property type="match status" value="1"/>
</dbReference>
<keyword evidence="9" id="KW-0175">Coiled coil</keyword>
<dbReference type="InterPro" id="IPR057932">
    <property type="entry name" value="Spectrin_SYNE1_3"/>
</dbReference>
<evidence type="ECO:0000256" key="6">
    <source>
        <dbReference type="ARBA" id="ARBA00023242"/>
    </source>
</evidence>
<keyword evidence="5 8" id="KW-0472">Membrane</keyword>
<dbReference type="InterPro" id="IPR002017">
    <property type="entry name" value="Spectrin_repeat"/>
</dbReference>
<dbReference type="AlphaFoldDB" id="A0A8D0ZQ12"/>
<evidence type="ECO:0000256" key="4">
    <source>
        <dbReference type="ARBA" id="ARBA00022989"/>
    </source>
</evidence>
<dbReference type="Gene3D" id="1.20.58.60">
    <property type="match status" value="3"/>
</dbReference>
<evidence type="ECO:0000313" key="12">
    <source>
        <dbReference type="Ensembl" id="ENSSSCP00035018411.1"/>
    </source>
</evidence>
<dbReference type="InterPro" id="IPR052403">
    <property type="entry name" value="LINC-complex_assoc"/>
</dbReference>
<feature type="topological domain" description="Cytoplasmic" evidence="8">
    <location>
        <begin position="1"/>
        <end position="960"/>
    </location>
</feature>
<dbReference type="SMART" id="SM00150">
    <property type="entry name" value="SPEC"/>
    <property type="match status" value="3"/>
</dbReference>
<dbReference type="PROSITE" id="PS51049">
    <property type="entry name" value="KASH"/>
    <property type="match status" value="1"/>
</dbReference>
<keyword evidence="4 10" id="KW-1133">Transmembrane helix</keyword>
<dbReference type="Pfam" id="PF25804">
    <property type="entry name" value="SYNE3"/>
    <property type="match status" value="1"/>
</dbReference>
<comment type="subcellular location">
    <subcellularLocation>
        <location evidence="7">Nucleus outer membrane</location>
        <topology evidence="7">Single-pass type IV membrane protein</topology>
    </subcellularLocation>
</comment>
<evidence type="ECO:0000256" key="1">
    <source>
        <dbReference type="ARBA" id="ARBA00008619"/>
    </source>
</evidence>
<evidence type="ECO:0000256" key="9">
    <source>
        <dbReference type="SAM" id="Coils"/>
    </source>
</evidence>
<dbReference type="Pfam" id="PF25803">
    <property type="entry name" value="Spectrin_SYNE1_2"/>
    <property type="match status" value="1"/>
</dbReference>
<dbReference type="Ensembl" id="ENSSSCT00035046060.1">
    <property type="protein sequence ID" value="ENSSSCP00035018411.1"/>
    <property type="gene ID" value="ENSSSCG00035034731.1"/>
</dbReference>
<comment type="similarity">
    <text evidence="1">Belongs to the nesprin family.</text>
</comment>
<name>A0A8D0ZQ12_PIG</name>
<organism evidence="12 13">
    <name type="scientific">Sus scrofa</name>
    <name type="common">Pig</name>
    <dbReference type="NCBI Taxonomy" id="9823"/>
    <lineage>
        <taxon>Eukaryota</taxon>
        <taxon>Metazoa</taxon>
        <taxon>Chordata</taxon>
        <taxon>Craniata</taxon>
        <taxon>Vertebrata</taxon>
        <taxon>Euteleostomi</taxon>
        <taxon>Mammalia</taxon>
        <taxon>Eutheria</taxon>
        <taxon>Laurasiatheria</taxon>
        <taxon>Artiodactyla</taxon>
        <taxon>Suina</taxon>
        <taxon>Suidae</taxon>
        <taxon>Sus</taxon>
    </lineage>
</organism>
<dbReference type="InterPro" id="IPR012315">
    <property type="entry name" value="KASH"/>
</dbReference>
<dbReference type="SUPFAM" id="SSF46966">
    <property type="entry name" value="Spectrin repeat"/>
    <property type="match status" value="4"/>
</dbReference>
<protein>
    <recommendedName>
        <fullName evidence="11">KASH domain-containing protein</fullName>
    </recommendedName>
</protein>
<evidence type="ECO:0000256" key="3">
    <source>
        <dbReference type="ARBA" id="ARBA00022737"/>
    </source>
</evidence>
<feature type="coiled-coil region" evidence="9">
    <location>
        <begin position="329"/>
        <end position="391"/>
    </location>
</feature>
<evidence type="ECO:0000256" key="2">
    <source>
        <dbReference type="ARBA" id="ARBA00022692"/>
    </source>
</evidence>
<keyword evidence="3" id="KW-0677">Repeat</keyword>
<dbReference type="Pfam" id="PF10541">
    <property type="entry name" value="KASH"/>
    <property type="match status" value="1"/>
</dbReference>
<dbReference type="InterPro" id="IPR018159">
    <property type="entry name" value="Spectrin/alpha-actinin"/>
</dbReference>
<dbReference type="Pfam" id="PF00435">
    <property type="entry name" value="Spectrin"/>
    <property type="match status" value="1"/>
</dbReference>
<keyword evidence="2 8" id="KW-0812">Transmembrane</keyword>
<dbReference type="PANTHER" id="PTHR47535">
    <property type="entry name" value="MUSCLE-SPECIFIC PROTEIN 300 KDA, ISOFORM G"/>
    <property type="match status" value="1"/>
</dbReference>
<dbReference type="FunFam" id="1.20.58.60:FF:000237">
    <property type="entry name" value="Spectrin repeat containing nuclear envelope family member 3"/>
    <property type="match status" value="1"/>
</dbReference>
<feature type="topological domain" description="Perinuclear space" evidence="8">
    <location>
        <begin position="982"/>
        <end position="1010"/>
    </location>
</feature>
<evidence type="ECO:0000259" key="11">
    <source>
        <dbReference type="PROSITE" id="PS51049"/>
    </source>
</evidence>
<evidence type="ECO:0000256" key="5">
    <source>
        <dbReference type="ARBA" id="ARBA00023136"/>
    </source>
</evidence>
<evidence type="ECO:0000256" key="8">
    <source>
        <dbReference type="PROSITE-ProRule" id="PRU00385"/>
    </source>
</evidence>
<dbReference type="SMART" id="SM01249">
    <property type="entry name" value="KASH"/>
    <property type="match status" value="1"/>
</dbReference>